<accession>A0A2N7VGD9</accession>
<dbReference type="RefSeq" id="WP_102648093.1">
    <property type="nucleotide sequence ID" value="NZ_PNYA01000026.1"/>
</dbReference>
<evidence type="ECO:0000256" key="1">
    <source>
        <dbReference type="ARBA" id="ARBA00010556"/>
    </source>
</evidence>
<dbReference type="InterPro" id="IPR051802">
    <property type="entry name" value="YfhM-like"/>
</dbReference>
<dbReference type="Proteomes" id="UP000235616">
    <property type="component" value="Unassembled WGS sequence"/>
</dbReference>
<evidence type="ECO:0000256" key="2">
    <source>
        <dbReference type="ARBA" id="ARBA00022729"/>
    </source>
</evidence>
<dbReference type="Pfam" id="PF07703">
    <property type="entry name" value="A2M_BRD"/>
    <property type="match status" value="1"/>
</dbReference>
<comment type="similarity">
    <text evidence="1">Belongs to the protease inhibitor I39 (alpha-2-macroglobulin) family. Bacterial alpha-2-macroglobulin subfamily.</text>
</comment>
<evidence type="ECO:0000256" key="4">
    <source>
        <dbReference type="SAM" id="Phobius"/>
    </source>
</evidence>
<dbReference type="EMBL" id="PNYA01000026">
    <property type="protein sequence ID" value="PMS16209.1"/>
    <property type="molecule type" value="Genomic_DNA"/>
</dbReference>
<feature type="compositionally biased region" description="Low complexity" evidence="3">
    <location>
        <begin position="570"/>
        <end position="599"/>
    </location>
</feature>
<keyword evidence="4" id="KW-1133">Transmembrane helix</keyword>
<feature type="domain" description="Alpha-2-macroglobulin bait region" evidence="5">
    <location>
        <begin position="1087"/>
        <end position="1226"/>
    </location>
</feature>
<feature type="domain" description="Alpha-2-macroglobulin" evidence="6">
    <location>
        <begin position="1291"/>
        <end position="1383"/>
    </location>
</feature>
<dbReference type="PANTHER" id="PTHR40094">
    <property type="entry name" value="ALPHA-2-MACROGLOBULIN HOMOLOG"/>
    <property type="match status" value="1"/>
</dbReference>
<dbReference type="PANTHER" id="PTHR40094:SF1">
    <property type="entry name" value="UBIQUITIN DOMAIN-CONTAINING PROTEIN"/>
    <property type="match status" value="1"/>
</dbReference>
<dbReference type="CDD" id="cd02891">
    <property type="entry name" value="A2M_like"/>
    <property type="match status" value="1"/>
</dbReference>
<keyword evidence="2" id="KW-0732">Signal</keyword>
<dbReference type="OrthoDB" id="9767116at2"/>
<organism evidence="7 8">
    <name type="scientific">Trinickia dabaoshanensis</name>
    <dbReference type="NCBI Taxonomy" id="564714"/>
    <lineage>
        <taxon>Bacteria</taxon>
        <taxon>Pseudomonadati</taxon>
        <taxon>Pseudomonadota</taxon>
        <taxon>Betaproteobacteria</taxon>
        <taxon>Burkholderiales</taxon>
        <taxon>Burkholderiaceae</taxon>
        <taxon>Trinickia</taxon>
    </lineage>
</organism>
<feature type="compositionally biased region" description="Low complexity" evidence="3">
    <location>
        <begin position="1903"/>
        <end position="1929"/>
    </location>
</feature>
<evidence type="ECO:0000313" key="8">
    <source>
        <dbReference type="Proteomes" id="UP000235616"/>
    </source>
</evidence>
<dbReference type="Pfam" id="PF11974">
    <property type="entry name" value="bMG3"/>
    <property type="match status" value="1"/>
</dbReference>
<dbReference type="Gene3D" id="2.60.40.1930">
    <property type="match status" value="1"/>
</dbReference>
<dbReference type="InterPro" id="IPR001599">
    <property type="entry name" value="Macroglobln_a2"/>
</dbReference>
<keyword evidence="8" id="KW-1185">Reference proteome</keyword>
<evidence type="ECO:0000259" key="6">
    <source>
        <dbReference type="SMART" id="SM01360"/>
    </source>
</evidence>
<keyword evidence="4" id="KW-0812">Transmembrane</keyword>
<dbReference type="Gene3D" id="2.60.40.3710">
    <property type="match status" value="1"/>
</dbReference>
<dbReference type="InterPro" id="IPR011625">
    <property type="entry name" value="A2M_N_BRD"/>
</dbReference>
<evidence type="ECO:0000259" key="5">
    <source>
        <dbReference type="SMART" id="SM01359"/>
    </source>
</evidence>
<feature type="transmembrane region" description="Helical" evidence="4">
    <location>
        <begin position="55"/>
        <end position="76"/>
    </location>
</feature>
<dbReference type="Pfam" id="PF17972">
    <property type="entry name" value="bMG5"/>
    <property type="match status" value="1"/>
</dbReference>
<dbReference type="Gene3D" id="1.50.10.20">
    <property type="match status" value="1"/>
</dbReference>
<feature type="region of interest" description="Disordered" evidence="3">
    <location>
        <begin position="1892"/>
        <end position="1948"/>
    </location>
</feature>
<dbReference type="InterPro" id="IPR041203">
    <property type="entry name" value="Bact_A2M_MG5"/>
</dbReference>
<dbReference type="SMART" id="SM01359">
    <property type="entry name" value="A2M_N_2"/>
    <property type="match status" value="1"/>
</dbReference>
<evidence type="ECO:0000313" key="7">
    <source>
        <dbReference type="EMBL" id="PMS16209.1"/>
    </source>
</evidence>
<dbReference type="Pfam" id="PF00207">
    <property type="entry name" value="A2M"/>
    <property type="match status" value="1"/>
</dbReference>
<dbReference type="InterPro" id="IPR041462">
    <property type="entry name" value="Bact_A2M_MG6"/>
</dbReference>
<dbReference type="Pfam" id="PF17962">
    <property type="entry name" value="bMG6"/>
    <property type="match status" value="1"/>
</dbReference>
<dbReference type="GO" id="GO:0004866">
    <property type="term" value="F:endopeptidase inhibitor activity"/>
    <property type="evidence" value="ECO:0007669"/>
    <property type="project" value="InterPro"/>
</dbReference>
<sequence>MGLLRFLILLPLRIVRGLLHFLALIARPIFGSVSWSAPAWVSTARAAVQRNPRQFAGRGLAAFALIAAAWGGWHWYAHRPRPPEPERITFQVKAPPVTSYVQADGAPKITIHPLEVDLSRSGAPISLVGKTVTKGIVMKPALKGEWTWADDRTLRFMPAADWPIGTHFEVSFDVKQAFAPHVLMADDHLAFDTAPFTAQAGEAEFYQDPQNATAKKTIMPVRFNYPVDVAQFEKRIALAMAGPDGKFNTPLKFSVVYDATKLNAWVHSQPLDLPHDDGAVQLTLDSGVRSARGGAGTKDPLTSVVRVPGLYSLTVKSLSPTLVDNDHYEPEQVLVAEMSGAVRGSDLTGAIKAWVLPKRKPDADQSDDDPPYEWDAADVSESVLRQSKPLNLELVPTENEYAELQSFKFHADPGQRVYVRIASGLKSFGGYMLGKSTVQTFTVPDYPKLLRFMADGSLLSMSGSKRISVVSRNLPGMKLEIGRVLPDQLQHLVSFNQGSYTQPDLGYSFSEDHIVERFEQKRVFPKAGPGEAHYEGVDLGQYLKEGKRGVFLLHLSAYDPVAEKKKADKAAQAADGNGNADDSNGSDDANNGDSSDNDNSPSPTDTRMIVVTDLGMLVKRALDGSQDVFVQSIHTGAPVGGATVSVLALNGQTLYTQDTTADGVVHFPTFKGLDHEKKPMLYVVKKNDDLSFLPIGGQDRQLDFSRFDVGGERNPTSEGQLSAYLFSDRGIYRPGDLFHIGLIVRAASWSRSPSGVPLQAEVVDPRGITVKRMPVSVGDAGFGEVSYTPSETAPTGTWTVNLYIVKNGKTDAPIGSTTVQVKEFMPDRMKVEAKLSQQVAEGWVKPDQLTGLVDAQNLFGTPAADRRVEASLTLRPVWPQFRSWQDYHFFDVRRAQEGYTTNLQDGKTDDKGHAQFDLDLKKYADATYQLYFLAKAHEAEGGRSVAASAQTLVSNDDWLVGYKSVDDLSYVTRGSPRSVRFVAIDPKAKAMELKGLTVQLVERRYVSVLTKQDSGVYKYDSRLKEIPISESPLTIPAAGLAYTLATDKPGNYALVIRRADRTEVNRVEYSVAGDANVSRSLDRNAELQINLSKHDYAPGEPVEIAIRAPYAGSGLITIERDKVYAHAWFHSDTTSSVQHITVPPGFEGNGYINVQYIRDPSSDEIFMSPLSYGVVPFSASMDARRNALTLDAPALVKPGQTATFKLHAAHPTKAVVFAVDEGILQVGRYKLGDPLQFFFRKRMLEVGTSQILDLILPEFEKLMQMAAPGGDADDAIGSQLNPFKRKRDKPVVYWSGIVDVNGEKDVSYTVPDYFNGKLRVMAVAVSPDQVGTVTSNTTVRGDFVLSPNVPTTLAPGDEAEVSVGVANNLTGQGDKPIPVTVALSTGPQLQVLGNASQQLNLASMHEGVALFHVKATGTLGSGNLNFSARYGGKSAAQSVDLSVRPAAAYRTQVDIARVGANSSADVPGLRTMYDAYAAREASISTVPVVLSQGLASWLVNTQNYCSEQLVSEAMPRMIATKWPTVPALTRALQPTNGAARQGNDQALAQMLDALRSRQNSEGGFGVWTATPDADPFVSAYAMHFLLEARDRGVAVPKDMLDAGNQYLHRLASDDSLDSLDLLRQRAYAVYLLTRQGNVTTNDLAAVQKRLQEAFPNDWKNDLAAAWLAAAYELLMQDKEAKALIAGPQRALEAKLDDKNFGYGYYTDPLTRDASVLYLLAKHFPDRAKALSPQVMENIAIPLAHNEFNTLSSAMTVLALDAYANLNASGLEKLSINEVHADGSVKAISSLQGGLLQSGSWSAAATKLRFANGSAMPAWRVTSQSGYDRGVPDKAIANGLEIVREYTDANGKALDKITVGQEIQVHVKIRATGSQAVGNVAIVDLLPGGFDPVMEPAPAANQPDDSGNGQSDASGDQQGDQSGDASSQDAENGGGAQPAPWRSPIGLPSSTWHPEYADIREDRVVLYGTATSDVKEFVYRIRAGNAGKYVVPPAFGESMYDRRIQARSQGGATLTVERPR</sequence>
<protein>
    <submittedName>
        <fullName evidence="7">Alpha-2-macroglobulin</fullName>
    </submittedName>
</protein>
<proteinExistence type="inferred from homology"/>
<dbReference type="InterPro" id="IPR002890">
    <property type="entry name" value="MG2"/>
</dbReference>
<dbReference type="SMART" id="SM01360">
    <property type="entry name" value="A2M"/>
    <property type="match status" value="1"/>
</dbReference>
<comment type="caution">
    <text evidence="7">The sequence shown here is derived from an EMBL/GenBank/DDBJ whole genome shotgun (WGS) entry which is preliminary data.</text>
</comment>
<dbReference type="InterPro" id="IPR021868">
    <property type="entry name" value="Alpha_2_Macroglob_MG3"/>
</dbReference>
<dbReference type="SUPFAM" id="SSF48239">
    <property type="entry name" value="Terpenoid cyclases/Protein prenyltransferases"/>
    <property type="match status" value="1"/>
</dbReference>
<dbReference type="Pfam" id="PF17973">
    <property type="entry name" value="bMG10"/>
    <property type="match status" value="1"/>
</dbReference>
<name>A0A2N7VGD9_9BURK</name>
<dbReference type="Pfam" id="PF01835">
    <property type="entry name" value="MG2"/>
    <property type="match status" value="1"/>
</dbReference>
<gene>
    <name evidence="7" type="ORF">C0Z18_24365</name>
</gene>
<reference evidence="7 8" key="1">
    <citation type="submission" date="2018-01" db="EMBL/GenBank/DDBJ databases">
        <title>Whole genome analyses suggest that Burkholderia sensu lato contains two further novel genera in the rhizoxinica-symbiotica group Mycetohabitans gen. nov., and Trinickia gen. nov.: implications for the evolution of diazotrophy and nodulation in the Burkholderiaceae.</title>
        <authorList>
            <person name="Estrada-de los Santos P."/>
            <person name="Palmer M."/>
            <person name="Chavez-Ramirez B."/>
            <person name="Beukes C."/>
            <person name="Steenkamp E.T."/>
            <person name="Hirsch A.M."/>
            <person name="Manyaka P."/>
            <person name="Maluk M."/>
            <person name="Lafos M."/>
            <person name="Crook M."/>
            <person name="Gross E."/>
            <person name="Simon M.F."/>
            <person name="Bueno dos Reis Junior F."/>
            <person name="Poole P.S."/>
            <person name="Venter S.N."/>
            <person name="James E.K."/>
        </authorList>
    </citation>
    <scope>NUCLEOTIDE SEQUENCE [LARGE SCALE GENOMIC DNA]</scope>
    <source>
        <strain evidence="7 8">GIMN1.004</strain>
    </source>
</reference>
<dbReference type="InterPro" id="IPR041246">
    <property type="entry name" value="Bact_MG10"/>
</dbReference>
<evidence type="ECO:0000256" key="3">
    <source>
        <dbReference type="SAM" id="MobiDB-lite"/>
    </source>
</evidence>
<dbReference type="InterPro" id="IPR008930">
    <property type="entry name" value="Terpenoid_cyclase/PrenylTrfase"/>
</dbReference>
<keyword evidence="4" id="KW-0472">Membrane</keyword>
<feature type="region of interest" description="Disordered" evidence="3">
    <location>
        <begin position="568"/>
        <end position="606"/>
    </location>
</feature>